<dbReference type="PANTHER" id="PTHR10281">
    <property type="entry name" value="MEMBRANE-ASSOCIATED PROGESTERONE RECEPTOR COMPONENT-RELATED"/>
    <property type="match status" value="1"/>
</dbReference>
<evidence type="ECO:0000313" key="17">
    <source>
        <dbReference type="EMBL" id="GAY66072.1"/>
    </source>
</evidence>
<feature type="transmembrane region" description="Helical" evidence="15">
    <location>
        <begin position="12"/>
        <end position="34"/>
    </location>
</feature>
<dbReference type="SUPFAM" id="SSF55856">
    <property type="entry name" value="Cytochrome b5-like heme/steroid binding domain"/>
    <property type="match status" value="1"/>
</dbReference>
<name>A0A2H5QN77_CITUN</name>
<evidence type="ECO:0000256" key="9">
    <source>
        <dbReference type="ARBA" id="ARBA00022989"/>
    </source>
</evidence>
<proteinExistence type="inferred from homology"/>
<evidence type="ECO:0000256" key="14">
    <source>
        <dbReference type="SAM" id="MobiDB-lite"/>
    </source>
</evidence>
<evidence type="ECO:0000256" key="5">
    <source>
        <dbReference type="ARBA" id="ARBA00022665"/>
    </source>
</evidence>
<gene>
    <name evidence="17" type="ORF">CUMW_245810</name>
</gene>
<accession>A0A2H5QN77</accession>
<keyword evidence="12 15" id="KW-0472">Membrane</keyword>
<keyword evidence="8" id="KW-0256">Endoplasmic reticulum</keyword>
<dbReference type="GO" id="GO:0046872">
    <property type="term" value="F:metal ion binding"/>
    <property type="evidence" value="ECO:0007669"/>
    <property type="project" value="UniProtKB-KW"/>
</dbReference>
<dbReference type="Pfam" id="PF00173">
    <property type="entry name" value="Cyt-b5"/>
    <property type="match status" value="1"/>
</dbReference>
<dbReference type="EMBL" id="BDQV01000537">
    <property type="protein sequence ID" value="GAY66072.1"/>
    <property type="molecule type" value="Genomic_DNA"/>
</dbReference>
<dbReference type="Gene3D" id="3.10.120.10">
    <property type="entry name" value="Cytochrome b5-like heme/steroid binding domain"/>
    <property type="match status" value="1"/>
</dbReference>
<evidence type="ECO:0000256" key="8">
    <source>
        <dbReference type="ARBA" id="ARBA00022824"/>
    </source>
</evidence>
<evidence type="ECO:0000259" key="16">
    <source>
        <dbReference type="SMART" id="SM01117"/>
    </source>
</evidence>
<dbReference type="PANTHER" id="PTHR10281:SF72">
    <property type="entry name" value="NEUDESIN"/>
    <property type="match status" value="1"/>
</dbReference>
<keyword evidence="7" id="KW-0479">Metal-binding</keyword>
<evidence type="ECO:0000256" key="10">
    <source>
        <dbReference type="ARBA" id="ARBA00023004"/>
    </source>
</evidence>
<evidence type="ECO:0000256" key="3">
    <source>
        <dbReference type="ARBA" id="ARBA00022475"/>
    </source>
</evidence>
<dbReference type="GO" id="GO:0005886">
    <property type="term" value="C:plasma membrane"/>
    <property type="evidence" value="ECO:0007669"/>
    <property type="project" value="UniProtKB-SubCell"/>
</dbReference>
<evidence type="ECO:0000256" key="7">
    <source>
        <dbReference type="ARBA" id="ARBA00022723"/>
    </source>
</evidence>
<keyword evidence="10" id="KW-0408">Iron</keyword>
<feature type="compositionally biased region" description="Basic and acidic residues" evidence="14">
    <location>
        <begin position="205"/>
        <end position="219"/>
    </location>
</feature>
<feature type="transmembrane region" description="Helical" evidence="15">
    <location>
        <begin position="119"/>
        <end position="136"/>
    </location>
</feature>
<dbReference type="STRING" id="55188.A0A2H5QN77"/>
<comment type="caution">
    <text evidence="17">The sequence shown here is derived from an EMBL/GenBank/DDBJ whole genome shotgun (WGS) entry which is preliminary data.</text>
</comment>
<dbReference type="AlphaFoldDB" id="A0A2H5QN77"/>
<dbReference type="InterPro" id="IPR050577">
    <property type="entry name" value="MAPR/NEUFC/NENF-like"/>
</dbReference>
<evidence type="ECO:0000256" key="15">
    <source>
        <dbReference type="SAM" id="Phobius"/>
    </source>
</evidence>
<evidence type="ECO:0000256" key="11">
    <source>
        <dbReference type="ARBA" id="ARBA00023121"/>
    </source>
</evidence>
<evidence type="ECO:0000256" key="1">
    <source>
        <dbReference type="ARBA" id="ARBA00004236"/>
    </source>
</evidence>
<evidence type="ECO:0000256" key="13">
    <source>
        <dbReference type="ARBA" id="ARBA00038357"/>
    </source>
</evidence>
<organism evidence="17 18">
    <name type="scientific">Citrus unshiu</name>
    <name type="common">Satsuma mandarin</name>
    <name type="synonym">Citrus nobilis var. unshiu</name>
    <dbReference type="NCBI Taxonomy" id="55188"/>
    <lineage>
        <taxon>Eukaryota</taxon>
        <taxon>Viridiplantae</taxon>
        <taxon>Streptophyta</taxon>
        <taxon>Embryophyta</taxon>
        <taxon>Tracheophyta</taxon>
        <taxon>Spermatophyta</taxon>
        <taxon>Magnoliopsida</taxon>
        <taxon>eudicotyledons</taxon>
        <taxon>Gunneridae</taxon>
        <taxon>Pentapetalae</taxon>
        <taxon>rosids</taxon>
        <taxon>malvids</taxon>
        <taxon>Sapindales</taxon>
        <taxon>Rutaceae</taxon>
        <taxon>Aurantioideae</taxon>
        <taxon>Citrus</taxon>
    </lineage>
</organism>
<evidence type="ECO:0000256" key="2">
    <source>
        <dbReference type="ARBA" id="ARBA00004240"/>
    </source>
</evidence>
<evidence type="ECO:0000256" key="12">
    <source>
        <dbReference type="ARBA" id="ARBA00023136"/>
    </source>
</evidence>
<reference evidence="17 18" key="1">
    <citation type="journal article" date="2017" name="Front. Genet.">
        <title>Draft sequencing of the heterozygous diploid genome of Satsuma (Citrus unshiu Marc.) using a hybrid assembly approach.</title>
        <authorList>
            <person name="Shimizu T."/>
            <person name="Tanizawa Y."/>
            <person name="Mochizuki T."/>
            <person name="Nagasaki H."/>
            <person name="Yoshioka T."/>
            <person name="Toyoda A."/>
            <person name="Fujiyama A."/>
            <person name="Kaminuma E."/>
            <person name="Nakamura Y."/>
        </authorList>
    </citation>
    <scope>NUCLEOTIDE SEQUENCE [LARGE SCALE GENOMIC DNA]</scope>
    <source>
        <strain evidence="18">cv. Miyagawa wase</strain>
    </source>
</reference>
<dbReference type="InterPro" id="IPR001199">
    <property type="entry name" value="Cyt_B5-like_heme/steroid-bd"/>
</dbReference>
<evidence type="ECO:0000256" key="6">
    <source>
        <dbReference type="ARBA" id="ARBA00022692"/>
    </source>
</evidence>
<dbReference type="GO" id="GO:0005783">
    <property type="term" value="C:endoplasmic reticulum"/>
    <property type="evidence" value="ECO:0007669"/>
    <property type="project" value="UniProtKB-SubCell"/>
</dbReference>
<keyword evidence="6 15" id="KW-0812">Transmembrane</keyword>
<keyword evidence="4" id="KW-0349">Heme</keyword>
<evidence type="ECO:0000256" key="4">
    <source>
        <dbReference type="ARBA" id="ARBA00022617"/>
    </source>
</evidence>
<dbReference type="SMART" id="SM01117">
    <property type="entry name" value="Cyt-b5"/>
    <property type="match status" value="1"/>
</dbReference>
<feature type="domain" description="Cytochrome b5 heme-binding" evidence="16">
    <location>
        <begin position="84"/>
        <end position="196"/>
    </location>
</feature>
<dbReference type="FunFam" id="3.10.120.10:FF:000006">
    <property type="entry name" value="Membrane steroid-binding protein 1"/>
    <property type="match status" value="1"/>
</dbReference>
<comment type="similarity">
    <text evidence="13">Belongs to the cytochrome b5 family. MAPR subfamily.</text>
</comment>
<keyword evidence="9 15" id="KW-1133">Transmembrane helix</keyword>
<keyword evidence="5" id="KW-0754">Steroid-binding</keyword>
<protein>
    <recommendedName>
        <fullName evidence="16">Cytochrome b5 heme-binding domain-containing protein</fullName>
    </recommendedName>
</protein>
<keyword evidence="18" id="KW-1185">Reference proteome</keyword>
<keyword evidence="11" id="KW-0446">Lipid-binding</keyword>
<dbReference type="Proteomes" id="UP000236630">
    <property type="component" value="Unassembled WGS sequence"/>
</dbReference>
<comment type="subcellular location">
    <subcellularLocation>
        <location evidence="1">Cell membrane</location>
    </subcellularLocation>
    <subcellularLocation>
        <location evidence="2">Endoplasmic reticulum</location>
    </subcellularLocation>
</comment>
<dbReference type="GO" id="GO:0005496">
    <property type="term" value="F:steroid binding"/>
    <property type="evidence" value="ECO:0007669"/>
    <property type="project" value="UniProtKB-KW"/>
</dbReference>
<sequence length="219" mass="23931">MVALYAAVMDTITTYTGLSPAAFFTILALMCVVYKTVCSMFVDPEPPEDLKNKLISSSAAASAATAANFSNQTMIPETVQLGDVTEHELRAYDGSDPNKPLLMAIKGQIYDVSRSRHSASILFSFFFFVSVAMFYGPGGPYAMFAGRDASRALALMSFDPQDLTGNIEGLSDSELEVLQDWEYKFMEKYVKVGQIVSEQTSKPTKNGDKVPENQNHDGA</sequence>
<keyword evidence="3" id="KW-1003">Cell membrane</keyword>
<dbReference type="InterPro" id="IPR036400">
    <property type="entry name" value="Cyt_B5-like_heme/steroid_sf"/>
</dbReference>
<evidence type="ECO:0000313" key="18">
    <source>
        <dbReference type="Proteomes" id="UP000236630"/>
    </source>
</evidence>
<feature type="region of interest" description="Disordered" evidence="14">
    <location>
        <begin position="200"/>
        <end position="219"/>
    </location>
</feature>